<evidence type="ECO:0000313" key="3">
    <source>
        <dbReference type="Proteomes" id="UP000054559"/>
    </source>
</evidence>
<dbReference type="AlphaFoldDB" id="A0A0J8R5Q9"/>
<evidence type="ECO:0000256" key="1">
    <source>
        <dbReference type="SAM" id="MobiDB-lite"/>
    </source>
</evidence>
<protein>
    <submittedName>
        <fullName evidence="2">Uncharacterized protein</fullName>
    </submittedName>
</protein>
<dbReference type="Proteomes" id="UP000054559">
    <property type="component" value="Unassembled WGS sequence"/>
</dbReference>
<dbReference type="EMBL" id="DS268177">
    <property type="protein sequence ID" value="KMU79755.1"/>
    <property type="molecule type" value="Genomic_DNA"/>
</dbReference>
<proteinExistence type="predicted"/>
<organism evidence="2 3">
    <name type="scientific">Coccidioides immitis RMSCC 3703</name>
    <dbReference type="NCBI Taxonomy" id="454286"/>
    <lineage>
        <taxon>Eukaryota</taxon>
        <taxon>Fungi</taxon>
        <taxon>Dikarya</taxon>
        <taxon>Ascomycota</taxon>
        <taxon>Pezizomycotina</taxon>
        <taxon>Eurotiomycetes</taxon>
        <taxon>Eurotiomycetidae</taxon>
        <taxon>Onygenales</taxon>
        <taxon>Onygenaceae</taxon>
        <taxon>Coccidioides</taxon>
    </lineage>
</organism>
<accession>A0A0J8R5Q9</accession>
<name>A0A0J8R5Q9_COCIT</name>
<gene>
    <name evidence="2" type="ORF">CISG_08035</name>
</gene>
<reference evidence="3" key="1">
    <citation type="journal article" date="2010" name="Genome Res.">
        <title>Population genomic sequencing of Coccidioides fungi reveals recent hybridization and transposon control.</title>
        <authorList>
            <person name="Neafsey D.E."/>
            <person name="Barker B.M."/>
            <person name="Sharpton T.J."/>
            <person name="Stajich J.E."/>
            <person name="Park D.J."/>
            <person name="Whiston E."/>
            <person name="Hung C.-Y."/>
            <person name="McMahan C."/>
            <person name="White J."/>
            <person name="Sykes S."/>
            <person name="Heiman D."/>
            <person name="Young S."/>
            <person name="Zeng Q."/>
            <person name="Abouelleil A."/>
            <person name="Aftuck L."/>
            <person name="Bessette D."/>
            <person name="Brown A."/>
            <person name="FitzGerald M."/>
            <person name="Lui A."/>
            <person name="Macdonald J.P."/>
            <person name="Priest M."/>
            <person name="Orbach M.J."/>
            <person name="Galgiani J.N."/>
            <person name="Kirkland T.N."/>
            <person name="Cole G.T."/>
            <person name="Birren B.W."/>
            <person name="Henn M.R."/>
            <person name="Taylor J.W."/>
            <person name="Rounsley S.D."/>
        </authorList>
    </citation>
    <scope>NUCLEOTIDE SEQUENCE [LARGE SCALE GENOMIC DNA]</scope>
    <source>
        <strain evidence="3">RMSCC 3703</strain>
    </source>
</reference>
<sequence>MLQPNGWLLSEPSTAKDDGTTKLSTSSRCNPCPVLRTPYPVETGYGIASLVWRMLLRAGRRNECSSTPACVFENWHSMKPRSEAFLESRELAAGPSAIDTNAGSQRMYSAVNVLAFVNIDEPCCIVRPNDLAA</sequence>
<feature type="region of interest" description="Disordered" evidence="1">
    <location>
        <begin position="1"/>
        <end position="24"/>
    </location>
</feature>
<evidence type="ECO:0000313" key="2">
    <source>
        <dbReference type="EMBL" id="KMU79755.1"/>
    </source>
</evidence>